<keyword evidence="7" id="KW-1185">Reference proteome</keyword>
<comment type="caution">
    <text evidence="6">The sequence shown here is derived from an EMBL/GenBank/DDBJ whole genome shotgun (WGS) entry which is preliminary data.</text>
</comment>
<dbReference type="InterPro" id="IPR000734">
    <property type="entry name" value="TAG_lipase"/>
</dbReference>
<dbReference type="CDD" id="cd00707">
    <property type="entry name" value="Pancreat_lipase_like"/>
    <property type="match status" value="1"/>
</dbReference>
<evidence type="ECO:0000256" key="3">
    <source>
        <dbReference type="ARBA" id="ARBA00022525"/>
    </source>
</evidence>
<dbReference type="FunFam" id="3.40.50.1820:FF:000288">
    <property type="entry name" value="Pancreatic triacylglycerol lipase"/>
    <property type="match status" value="1"/>
</dbReference>
<protein>
    <recommendedName>
        <fullName evidence="5">Lipase domain-containing protein</fullName>
    </recommendedName>
</protein>
<dbReference type="Proteomes" id="UP001152888">
    <property type="component" value="Unassembled WGS sequence"/>
</dbReference>
<dbReference type="PRINTS" id="PR00821">
    <property type="entry name" value="TAGLIPASE"/>
</dbReference>
<evidence type="ECO:0000313" key="6">
    <source>
        <dbReference type="EMBL" id="CAH1986114.1"/>
    </source>
</evidence>
<keyword evidence="3" id="KW-0964">Secreted</keyword>
<comment type="subcellular location">
    <subcellularLocation>
        <location evidence="1">Secreted</location>
    </subcellularLocation>
</comment>
<dbReference type="GO" id="GO:0016042">
    <property type="term" value="P:lipid catabolic process"/>
    <property type="evidence" value="ECO:0007669"/>
    <property type="project" value="TreeGrafter"/>
</dbReference>
<dbReference type="GO" id="GO:0005615">
    <property type="term" value="C:extracellular space"/>
    <property type="evidence" value="ECO:0007669"/>
    <property type="project" value="TreeGrafter"/>
</dbReference>
<dbReference type="PANTHER" id="PTHR11610:SF186">
    <property type="entry name" value="FI22312P1"/>
    <property type="match status" value="1"/>
</dbReference>
<evidence type="ECO:0000256" key="4">
    <source>
        <dbReference type="RuleBase" id="RU004262"/>
    </source>
</evidence>
<dbReference type="GO" id="GO:0016298">
    <property type="term" value="F:lipase activity"/>
    <property type="evidence" value="ECO:0007669"/>
    <property type="project" value="InterPro"/>
</dbReference>
<dbReference type="AlphaFoldDB" id="A0A9P0PJ44"/>
<dbReference type="SUPFAM" id="SSF53474">
    <property type="entry name" value="alpha/beta-Hydrolases"/>
    <property type="match status" value="1"/>
</dbReference>
<organism evidence="6 7">
    <name type="scientific">Acanthoscelides obtectus</name>
    <name type="common">Bean weevil</name>
    <name type="synonym">Bruchus obtectus</name>
    <dbReference type="NCBI Taxonomy" id="200917"/>
    <lineage>
        <taxon>Eukaryota</taxon>
        <taxon>Metazoa</taxon>
        <taxon>Ecdysozoa</taxon>
        <taxon>Arthropoda</taxon>
        <taxon>Hexapoda</taxon>
        <taxon>Insecta</taxon>
        <taxon>Pterygota</taxon>
        <taxon>Neoptera</taxon>
        <taxon>Endopterygota</taxon>
        <taxon>Coleoptera</taxon>
        <taxon>Polyphaga</taxon>
        <taxon>Cucujiformia</taxon>
        <taxon>Chrysomeloidea</taxon>
        <taxon>Chrysomelidae</taxon>
        <taxon>Bruchinae</taxon>
        <taxon>Bruchini</taxon>
        <taxon>Acanthoscelides</taxon>
    </lineage>
</organism>
<gene>
    <name evidence="6" type="ORF">ACAOBT_LOCUS17068</name>
</gene>
<comment type="similarity">
    <text evidence="2 4">Belongs to the AB hydrolase superfamily. Lipase family.</text>
</comment>
<evidence type="ECO:0000259" key="5">
    <source>
        <dbReference type="Pfam" id="PF00151"/>
    </source>
</evidence>
<dbReference type="PANTHER" id="PTHR11610">
    <property type="entry name" value="LIPASE"/>
    <property type="match status" value="1"/>
</dbReference>
<feature type="domain" description="Lipase" evidence="5">
    <location>
        <begin position="43"/>
        <end position="355"/>
    </location>
</feature>
<dbReference type="EMBL" id="CAKOFQ010006993">
    <property type="protein sequence ID" value="CAH1986114.1"/>
    <property type="molecule type" value="Genomic_DNA"/>
</dbReference>
<name>A0A9P0PJ44_ACAOB</name>
<reference evidence="6" key="1">
    <citation type="submission" date="2022-03" db="EMBL/GenBank/DDBJ databases">
        <authorList>
            <person name="Sayadi A."/>
        </authorList>
    </citation>
    <scope>NUCLEOTIDE SEQUENCE</scope>
</reference>
<dbReference type="Gene3D" id="3.40.50.1820">
    <property type="entry name" value="alpha/beta hydrolase"/>
    <property type="match status" value="1"/>
</dbReference>
<sequence length="457" mass="51134">MKDWERKKQQKQITNRIKREDVPSACYPDLGCFEASGPFGYLDTLPNKPEEISTKFWLYPGRSRRRSGSPPAEVPFERMDEAFEWAKQGFNKSLPTKVLIHGFGSDCSYIWVYEIRSALMAVEEVNIICVDWSNGAALPNYVKASANTRLVGKQLSLLLRGLVEKNGLSLRNTHLIGFSLGAHIAGFTGADLGNLSRITGLDPAGPLFEAQDPRARLDETDAAFVDVIHSNGENLILGGLGSSQPMGHVDFFPNGGRMQKGCSHLFVGAVTDIIWSTAVEGRSLCNHRRAYKFFIDSISPRCHFPAFPCKSYDDFIAGKCFPCTEERQCGNMGYYADRSKGRGQLYLTTRDEEPFCAYQYHVKIESLPSPLPVKSYGKIQITVVGESLLNETFMMTRKEDEEMTLGQSISRIIVPHPILAQPTRIEILYTAYSGWLSSGLTQWRMDKATLMDSFGKM</sequence>
<dbReference type="InterPro" id="IPR013818">
    <property type="entry name" value="Lipase"/>
</dbReference>
<dbReference type="Pfam" id="PF00151">
    <property type="entry name" value="Lipase"/>
    <property type="match status" value="1"/>
</dbReference>
<evidence type="ECO:0000313" key="7">
    <source>
        <dbReference type="Proteomes" id="UP001152888"/>
    </source>
</evidence>
<dbReference type="InterPro" id="IPR029058">
    <property type="entry name" value="AB_hydrolase_fold"/>
</dbReference>
<accession>A0A9P0PJ44</accession>
<proteinExistence type="inferred from homology"/>
<dbReference type="InterPro" id="IPR033906">
    <property type="entry name" value="Lipase_N"/>
</dbReference>
<evidence type="ECO:0000256" key="2">
    <source>
        <dbReference type="ARBA" id="ARBA00010701"/>
    </source>
</evidence>
<evidence type="ECO:0000256" key="1">
    <source>
        <dbReference type="ARBA" id="ARBA00004613"/>
    </source>
</evidence>
<dbReference type="OrthoDB" id="199913at2759"/>